<accession>A0A232ER99</accession>
<dbReference type="EMBL" id="NNAY01002660">
    <property type="protein sequence ID" value="OXU20847.1"/>
    <property type="molecule type" value="Genomic_DNA"/>
</dbReference>
<name>A0A232ER99_9HYME</name>
<sequence>MVLTRLTVNCTVFDLLTGDSWKIAQLMLDLTEFSMYAENVLKAFEQAEKCYHLILEQEDLISSEREYSAPYAQQKEIKYDKKSLLVKNL</sequence>
<evidence type="ECO:0000313" key="2">
    <source>
        <dbReference type="Proteomes" id="UP000215335"/>
    </source>
</evidence>
<dbReference type="Proteomes" id="UP000215335">
    <property type="component" value="Unassembled WGS sequence"/>
</dbReference>
<protein>
    <submittedName>
        <fullName evidence="1">Uncharacterized protein</fullName>
    </submittedName>
</protein>
<dbReference type="AlphaFoldDB" id="A0A232ER99"/>
<proteinExistence type="predicted"/>
<gene>
    <name evidence="1" type="ORF">TSAR_004259</name>
</gene>
<comment type="caution">
    <text evidence="1">The sequence shown here is derived from an EMBL/GenBank/DDBJ whole genome shotgun (WGS) entry which is preliminary data.</text>
</comment>
<reference evidence="1 2" key="1">
    <citation type="journal article" date="2017" name="Curr. Biol.">
        <title>The Evolution of Venom by Co-option of Single-Copy Genes.</title>
        <authorList>
            <person name="Martinson E.O."/>
            <person name="Mrinalini"/>
            <person name="Kelkar Y.D."/>
            <person name="Chang C.H."/>
            <person name="Werren J.H."/>
        </authorList>
    </citation>
    <scope>NUCLEOTIDE SEQUENCE [LARGE SCALE GENOMIC DNA]</scope>
    <source>
        <strain evidence="1 2">Alberta</strain>
        <tissue evidence="1">Whole body</tissue>
    </source>
</reference>
<evidence type="ECO:0000313" key="1">
    <source>
        <dbReference type="EMBL" id="OXU20847.1"/>
    </source>
</evidence>
<keyword evidence="2" id="KW-1185">Reference proteome</keyword>
<organism evidence="1 2">
    <name type="scientific">Trichomalopsis sarcophagae</name>
    <dbReference type="NCBI Taxonomy" id="543379"/>
    <lineage>
        <taxon>Eukaryota</taxon>
        <taxon>Metazoa</taxon>
        <taxon>Ecdysozoa</taxon>
        <taxon>Arthropoda</taxon>
        <taxon>Hexapoda</taxon>
        <taxon>Insecta</taxon>
        <taxon>Pterygota</taxon>
        <taxon>Neoptera</taxon>
        <taxon>Endopterygota</taxon>
        <taxon>Hymenoptera</taxon>
        <taxon>Apocrita</taxon>
        <taxon>Proctotrupomorpha</taxon>
        <taxon>Chalcidoidea</taxon>
        <taxon>Pteromalidae</taxon>
        <taxon>Pteromalinae</taxon>
        <taxon>Trichomalopsis</taxon>
    </lineage>
</organism>